<dbReference type="EMBL" id="JADKNH010000005">
    <property type="protein sequence ID" value="MBF4693481.1"/>
    <property type="molecule type" value="Genomic_DNA"/>
</dbReference>
<protein>
    <submittedName>
        <fullName evidence="12">DEAD/DEAH box helicase</fullName>
    </submittedName>
</protein>
<keyword evidence="3 7" id="KW-0347">Helicase</keyword>
<evidence type="ECO:0000256" key="6">
    <source>
        <dbReference type="PROSITE-ProRule" id="PRU00552"/>
    </source>
</evidence>
<dbReference type="PROSITE" id="PS00039">
    <property type="entry name" value="DEAD_ATP_HELICASE"/>
    <property type="match status" value="1"/>
</dbReference>
<comment type="similarity">
    <text evidence="5 7">Belongs to the DEAD box helicase family.</text>
</comment>
<dbReference type="InterPro" id="IPR000629">
    <property type="entry name" value="RNA-helicase_DEAD-box_CS"/>
</dbReference>
<dbReference type="InterPro" id="IPR044742">
    <property type="entry name" value="DEAD/DEAH_RhlB"/>
</dbReference>
<evidence type="ECO:0000256" key="2">
    <source>
        <dbReference type="ARBA" id="ARBA00022801"/>
    </source>
</evidence>
<evidence type="ECO:0000259" key="10">
    <source>
        <dbReference type="PROSITE" id="PS51194"/>
    </source>
</evidence>
<dbReference type="SUPFAM" id="SSF52540">
    <property type="entry name" value="P-loop containing nucleoside triphosphate hydrolases"/>
    <property type="match status" value="1"/>
</dbReference>
<dbReference type="PROSITE" id="PS51194">
    <property type="entry name" value="HELICASE_CTER"/>
    <property type="match status" value="1"/>
</dbReference>
<keyword evidence="13" id="KW-1185">Reference proteome</keyword>
<dbReference type="PANTHER" id="PTHR47959">
    <property type="entry name" value="ATP-DEPENDENT RNA HELICASE RHLE-RELATED"/>
    <property type="match status" value="1"/>
</dbReference>
<evidence type="ECO:0000259" key="9">
    <source>
        <dbReference type="PROSITE" id="PS51192"/>
    </source>
</evidence>
<evidence type="ECO:0000256" key="8">
    <source>
        <dbReference type="SAM" id="MobiDB-lite"/>
    </source>
</evidence>
<keyword evidence="4 7" id="KW-0067">ATP-binding</keyword>
<evidence type="ECO:0000313" key="13">
    <source>
        <dbReference type="Proteomes" id="UP000614200"/>
    </source>
</evidence>
<proteinExistence type="inferred from homology"/>
<dbReference type="InterPro" id="IPR001650">
    <property type="entry name" value="Helicase_C-like"/>
</dbReference>
<accession>A0ABR9ZU46</accession>
<dbReference type="InterPro" id="IPR011545">
    <property type="entry name" value="DEAD/DEAH_box_helicase_dom"/>
</dbReference>
<reference evidence="12 13" key="1">
    <citation type="submission" date="2020-11" db="EMBL/GenBank/DDBJ databases">
        <title>Fusibacter basophilias sp. nov.</title>
        <authorList>
            <person name="Qiu D."/>
        </authorList>
    </citation>
    <scope>NUCLEOTIDE SEQUENCE [LARGE SCALE GENOMIC DNA]</scope>
    <source>
        <strain evidence="12 13">Q10-2</strain>
    </source>
</reference>
<sequence length="521" mass="58110">MENQFSNLGIKEPIVKALENMEFITPTDVQGKAIPRILNSEDLIVMSKTGSGKTGAFGIPVLQSVDNADQGPQALILTPTRELAVQVDNDLTRMSKYLKINTTAVYGQHNMDTEISKIKSGVAIITGTPGRVYDHISKKTISTKTIRYLVLDEADRMLDMGFIDQVVKIIKTLPKNRVTMLFSATMPNEIQKICREYMKDPVTIELESDTKTVDTIKQIYYRVKPDEKRTQLDRLLKLEQPDSCMVFCNTRHVVDRVNDFLLRKGYVVDSLHGANTQTRRSKTIQKFKKGGLQVLVATDVAARGIHIDDLTLVINYDVPSEKDSYVHRIGRTGRAGNGGKAITLVTTSEIRNLYEIEEHTGVLIDEEELPTDEAVREAVKNASGKWVGIAPTPPRARTPHSQSHRSKPKHVDGGTNRTARSKNSTAKGSTAKRSSSNSGQRLESTRKEFNSRQTNQGKYEYTSKPVSNSKQSDVKKKAVVTISKPVIISSKPKSDSKSPVEIAPPKKTFFQKMVDRIKKVK</sequence>
<dbReference type="Gene3D" id="3.40.50.300">
    <property type="entry name" value="P-loop containing nucleotide triphosphate hydrolases"/>
    <property type="match status" value="2"/>
</dbReference>
<dbReference type="GO" id="GO:0004386">
    <property type="term" value="F:helicase activity"/>
    <property type="evidence" value="ECO:0007669"/>
    <property type="project" value="UniProtKB-KW"/>
</dbReference>
<dbReference type="InterPro" id="IPR027417">
    <property type="entry name" value="P-loop_NTPase"/>
</dbReference>
<dbReference type="Pfam" id="PF00270">
    <property type="entry name" value="DEAD"/>
    <property type="match status" value="1"/>
</dbReference>
<dbReference type="RefSeq" id="WP_194701709.1">
    <property type="nucleotide sequence ID" value="NZ_JADKNH010000005.1"/>
</dbReference>
<name>A0ABR9ZU46_9FIRM</name>
<keyword evidence="1 7" id="KW-0547">Nucleotide-binding</keyword>
<comment type="caution">
    <text evidence="12">The sequence shown here is derived from an EMBL/GenBank/DDBJ whole genome shotgun (WGS) entry which is preliminary data.</text>
</comment>
<feature type="region of interest" description="Disordered" evidence="8">
    <location>
        <begin position="385"/>
        <end position="478"/>
    </location>
</feature>
<dbReference type="InterPro" id="IPR014014">
    <property type="entry name" value="RNA_helicase_DEAD_Q_motif"/>
</dbReference>
<dbReference type="Pfam" id="PF00271">
    <property type="entry name" value="Helicase_C"/>
    <property type="match status" value="1"/>
</dbReference>
<dbReference type="SMART" id="SM00490">
    <property type="entry name" value="HELICc"/>
    <property type="match status" value="1"/>
</dbReference>
<feature type="domain" description="DEAD-box RNA helicase Q" evidence="11">
    <location>
        <begin position="3"/>
        <end position="31"/>
    </location>
</feature>
<dbReference type="Proteomes" id="UP000614200">
    <property type="component" value="Unassembled WGS sequence"/>
</dbReference>
<feature type="domain" description="Helicase C-terminal" evidence="10">
    <location>
        <begin position="215"/>
        <end position="377"/>
    </location>
</feature>
<dbReference type="PROSITE" id="PS51192">
    <property type="entry name" value="HELICASE_ATP_BIND_1"/>
    <property type="match status" value="1"/>
</dbReference>
<organism evidence="12 13">
    <name type="scientific">Fusibacter ferrireducens</name>
    <dbReference type="NCBI Taxonomy" id="2785058"/>
    <lineage>
        <taxon>Bacteria</taxon>
        <taxon>Bacillati</taxon>
        <taxon>Bacillota</taxon>
        <taxon>Clostridia</taxon>
        <taxon>Eubacteriales</taxon>
        <taxon>Eubacteriales Family XII. Incertae Sedis</taxon>
        <taxon>Fusibacter</taxon>
    </lineage>
</organism>
<evidence type="ECO:0000256" key="7">
    <source>
        <dbReference type="RuleBase" id="RU000492"/>
    </source>
</evidence>
<feature type="short sequence motif" description="Q motif" evidence="6">
    <location>
        <begin position="3"/>
        <end position="31"/>
    </location>
</feature>
<evidence type="ECO:0000256" key="5">
    <source>
        <dbReference type="ARBA" id="ARBA00038437"/>
    </source>
</evidence>
<evidence type="ECO:0000259" key="11">
    <source>
        <dbReference type="PROSITE" id="PS51195"/>
    </source>
</evidence>
<feature type="domain" description="Helicase ATP-binding" evidence="9">
    <location>
        <begin position="34"/>
        <end position="204"/>
    </location>
</feature>
<dbReference type="PROSITE" id="PS51195">
    <property type="entry name" value="Q_MOTIF"/>
    <property type="match status" value="1"/>
</dbReference>
<evidence type="ECO:0000256" key="3">
    <source>
        <dbReference type="ARBA" id="ARBA00022806"/>
    </source>
</evidence>
<dbReference type="CDD" id="cd00268">
    <property type="entry name" value="DEADc"/>
    <property type="match status" value="1"/>
</dbReference>
<evidence type="ECO:0000313" key="12">
    <source>
        <dbReference type="EMBL" id="MBF4693481.1"/>
    </source>
</evidence>
<evidence type="ECO:0000256" key="1">
    <source>
        <dbReference type="ARBA" id="ARBA00022741"/>
    </source>
</evidence>
<dbReference type="InterPro" id="IPR014001">
    <property type="entry name" value="Helicase_ATP-bd"/>
</dbReference>
<keyword evidence="2 7" id="KW-0378">Hydrolase</keyword>
<dbReference type="CDD" id="cd18787">
    <property type="entry name" value="SF2_C_DEAD"/>
    <property type="match status" value="1"/>
</dbReference>
<dbReference type="InterPro" id="IPR050079">
    <property type="entry name" value="DEAD_box_RNA_helicase"/>
</dbReference>
<gene>
    <name evidence="12" type="ORF">ISU02_10135</name>
</gene>
<dbReference type="SMART" id="SM00487">
    <property type="entry name" value="DEXDc"/>
    <property type="match status" value="1"/>
</dbReference>
<dbReference type="PANTHER" id="PTHR47959:SF1">
    <property type="entry name" value="ATP-DEPENDENT RNA HELICASE DBPA"/>
    <property type="match status" value="1"/>
</dbReference>
<evidence type="ECO:0000256" key="4">
    <source>
        <dbReference type="ARBA" id="ARBA00022840"/>
    </source>
</evidence>
<feature type="compositionally biased region" description="Polar residues" evidence="8">
    <location>
        <begin position="415"/>
        <end position="442"/>
    </location>
</feature>